<gene>
    <name evidence="1" type="ORF">S01H4_30054</name>
</gene>
<dbReference type="AlphaFoldDB" id="X1BLY3"/>
<dbReference type="EMBL" id="BART01015484">
    <property type="protein sequence ID" value="GAG85078.1"/>
    <property type="molecule type" value="Genomic_DNA"/>
</dbReference>
<accession>X1BLY3</accession>
<evidence type="ECO:0000313" key="1">
    <source>
        <dbReference type="EMBL" id="GAG85078.1"/>
    </source>
</evidence>
<organism evidence="1">
    <name type="scientific">marine sediment metagenome</name>
    <dbReference type="NCBI Taxonomy" id="412755"/>
    <lineage>
        <taxon>unclassified sequences</taxon>
        <taxon>metagenomes</taxon>
        <taxon>ecological metagenomes</taxon>
    </lineage>
</organism>
<sequence length="186" mass="21583">KVMDQDELAQSEMILLKDNEVEEDSIDSLDKTNKINFLDQIKVISDTPEIEENSMEKEILDKKSVKILLAQLRKTLIANNYQIFPNDNIDFQELYNKIDFLAIKTQHINEFLDICHILPLKLAKRYGLLLVSEKKIDYNSNNTNLSPIERKNLVKSIKEDLKDVVQILSNDLEDEGPIAKNFISYK</sequence>
<name>X1BLY3_9ZZZZ</name>
<feature type="non-terminal residue" evidence="1">
    <location>
        <position position="1"/>
    </location>
</feature>
<reference evidence="1" key="1">
    <citation type="journal article" date="2014" name="Front. Microbiol.">
        <title>High frequency of phylogenetically diverse reductive dehalogenase-homologous genes in deep subseafloor sedimentary metagenomes.</title>
        <authorList>
            <person name="Kawai M."/>
            <person name="Futagami T."/>
            <person name="Toyoda A."/>
            <person name="Takaki Y."/>
            <person name="Nishi S."/>
            <person name="Hori S."/>
            <person name="Arai W."/>
            <person name="Tsubouchi T."/>
            <person name="Morono Y."/>
            <person name="Uchiyama I."/>
            <person name="Ito T."/>
            <person name="Fujiyama A."/>
            <person name="Inagaki F."/>
            <person name="Takami H."/>
        </authorList>
    </citation>
    <scope>NUCLEOTIDE SEQUENCE</scope>
    <source>
        <strain evidence="1">Expedition CK06-06</strain>
    </source>
</reference>
<comment type="caution">
    <text evidence="1">The sequence shown here is derived from an EMBL/GenBank/DDBJ whole genome shotgun (WGS) entry which is preliminary data.</text>
</comment>
<proteinExistence type="predicted"/>
<protein>
    <submittedName>
        <fullName evidence="1">Uncharacterized protein</fullName>
    </submittedName>
</protein>